<organism evidence="1 2">
    <name type="scientific">Pedobacter suwonensis</name>
    <dbReference type="NCBI Taxonomy" id="332999"/>
    <lineage>
        <taxon>Bacteria</taxon>
        <taxon>Pseudomonadati</taxon>
        <taxon>Bacteroidota</taxon>
        <taxon>Sphingobacteriia</taxon>
        <taxon>Sphingobacteriales</taxon>
        <taxon>Sphingobacteriaceae</taxon>
        <taxon>Pedobacter</taxon>
    </lineage>
</organism>
<dbReference type="AlphaFoldDB" id="A0A1I0T9P7"/>
<accession>A0A1I0T9P7</accession>
<gene>
    <name evidence="1" type="ORF">SAMN04488511_107124</name>
</gene>
<evidence type="ECO:0008006" key="3">
    <source>
        <dbReference type="Google" id="ProtNLM"/>
    </source>
</evidence>
<dbReference type="STRING" id="332999.SAMN04488511_107124"/>
<protein>
    <recommendedName>
        <fullName evidence="3">Arm DNA-binding domain-containing protein</fullName>
    </recommendedName>
</protein>
<evidence type="ECO:0000313" key="1">
    <source>
        <dbReference type="EMBL" id="SFA48450.1"/>
    </source>
</evidence>
<keyword evidence="2" id="KW-1185">Reference proteome</keyword>
<sequence length="100" mass="11279">MCGINQRVAGSSPAEGAKPATKVVGFLFKVYFGRRIILGSSGIRINTKSWDQNQNLWTKQNIWFALKGKKKNQAELSMGIYLQFVKLTNMLSNLNIEQRS</sequence>
<name>A0A1I0T9P7_9SPHI</name>
<reference evidence="2" key="1">
    <citation type="submission" date="2016-10" db="EMBL/GenBank/DDBJ databases">
        <authorList>
            <person name="Varghese N."/>
            <person name="Submissions S."/>
        </authorList>
    </citation>
    <scope>NUCLEOTIDE SEQUENCE [LARGE SCALE GENOMIC DNA]</scope>
    <source>
        <strain evidence="2">DSM 18130</strain>
    </source>
</reference>
<dbReference type="Proteomes" id="UP000198836">
    <property type="component" value="Unassembled WGS sequence"/>
</dbReference>
<evidence type="ECO:0000313" key="2">
    <source>
        <dbReference type="Proteomes" id="UP000198836"/>
    </source>
</evidence>
<proteinExistence type="predicted"/>
<dbReference type="EMBL" id="FOJM01000007">
    <property type="protein sequence ID" value="SFA48450.1"/>
    <property type="molecule type" value="Genomic_DNA"/>
</dbReference>